<feature type="compositionally biased region" description="Acidic residues" evidence="1">
    <location>
        <begin position="140"/>
        <end position="171"/>
    </location>
</feature>
<dbReference type="Proteomes" id="UP000253551">
    <property type="component" value="Unassembled WGS sequence"/>
</dbReference>
<evidence type="ECO:0000313" key="3">
    <source>
        <dbReference type="Proteomes" id="UP000253551"/>
    </source>
</evidence>
<sequence>MDSEMNERMRERAVTDMKLAFDALDIQTDEDMELFVKALNSAGIKWQNGQIHWNSFRSAFSLNTLDQRNQHATLVSPDVMLPNARFFMLESTRTAPIVVQSINQGSTRRDRRNRTSSEQSGVVEADNNSLYSQATTADDYATEESIADEDFVSGEEQINDEEDELDSEEYE</sequence>
<dbReference type="OrthoDB" id="10296574at2759"/>
<protein>
    <submittedName>
        <fullName evidence="2">Uncharacterized protein</fullName>
    </submittedName>
</protein>
<dbReference type="AlphaFoldDB" id="A0A367JY52"/>
<feature type="compositionally biased region" description="Polar residues" evidence="1">
    <location>
        <begin position="126"/>
        <end position="136"/>
    </location>
</feature>
<comment type="caution">
    <text evidence="2">The sequence shown here is derived from an EMBL/GenBank/DDBJ whole genome shotgun (WGS) entry which is preliminary data.</text>
</comment>
<keyword evidence="3" id="KW-1185">Reference proteome</keyword>
<proteinExistence type="predicted"/>
<evidence type="ECO:0000256" key="1">
    <source>
        <dbReference type="SAM" id="MobiDB-lite"/>
    </source>
</evidence>
<organism evidence="2 3">
    <name type="scientific">Rhizopus stolonifer</name>
    <name type="common">Rhizopus nigricans</name>
    <dbReference type="NCBI Taxonomy" id="4846"/>
    <lineage>
        <taxon>Eukaryota</taxon>
        <taxon>Fungi</taxon>
        <taxon>Fungi incertae sedis</taxon>
        <taxon>Mucoromycota</taxon>
        <taxon>Mucoromycotina</taxon>
        <taxon>Mucoromycetes</taxon>
        <taxon>Mucorales</taxon>
        <taxon>Mucorineae</taxon>
        <taxon>Rhizopodaceae</taxon>
        <taxon>Rhizopus</taxon>
    </lineage>
</organism>
<name>A0A367JY52_RHIST</name>
<accession>A0A367JY52</accession>
<feature type="region of interest" description="Disordered" evidence="1">
    <location>
        <begin position="103"/>
        <end position="171"/>
    </location>
</feature>
<evidence type="ECO:0000313" key="2">
    <source>
        <dbReference type="EMBL" id="RCH94884.1"/>
    </source>
</evidence>
<dbReference type="EMBL" id="PJQM01002502">
    <property type="protein sequence ID" value="RCH94884.1"/>
    <property type="molecule type" value="Genomic_DNA"/>
</dbReference>
<reference evidence="2 3" key="1">
    <citation type="journal article" date="2018" name="G3 (Bethesda)">
        <title>Phylogenetic and Phylogenomic Definition of Rhizopus Species.</title>
        <authorList>
            <person name="Gryganskyi A.P."/>
            <person name="Golan J."/>
            <person name="Dolatabadi S."/>
            <person name="Mondo S."/>
            <person name="Robb S."/>
            <person name="Idnurm A."/>
            <person name="Muszewska A."/>
            <person name="Steczkiewicz K."/>
            <person name="Masonjones S."/>
            <person name="Liao H.L."/>
            <person name="Gajdeczka M.T."/>
            <person name="Anike F."/>
            <person name="Vuek A."/>
            <person name="Anishchenko I.M."/>
            <person name="Voigt K."/>
            <person name="de Hoog G.S."/>
            <person name="Smith M.E."/>
            <person name="Heitman J."/>
            <person name="Vilgalys R."/>
            <person name="Stajich J.E."/>
        </authorList>
    </citation>
    <scope>NUCLEOTIDE SEQUENCE [LARGE SCALE GENOMIC DNA]</scope>
    <source>
        <strain evidence="2 3">LSU 92-RS-03</strain>
    </source>
</reference>
<gene>
    <name evidence="2" type="ORF">CU098_005741</name>
</gene>